<evidence type="ECO:0000313" key="6">
    <source>
        <dbReference type="EMBL" id="KAF9809827.1"/>
    </source>
</evidence>
<evidence type="ECO:0008006" key="8">
    <source>
        <dbReference type="Google" id="ProtNLM"/>
    </source>
</evidence>
<sequence length="337" mass="37743">MKLIPVLVAPLALSLCASAQYFSEGWKPGQPVTYEAVPTAVNGQAAPAPTSNGRARFSFSDILTSGPIGSAMGKLGVNLTEKWEKAKAEADAEIWDTRIPLITDDNYDDLIVNEPLSPEEEDSRVWFMIISASKGGKNAFSLQADDHFDKAFDKSLVEGDLPHVRFARVDYLNVTYLTTKWGIWQAPYLIVLTDRGQTMRFYKANTVRLDPDLIHQFLKEEGWREGEPWISPFAPGGQWEYIMHYYALSLRWVYDFLMKFPRWVLMIASAGIANLVMKFMHSNAGTDRPQPRPVKPEPTAVPAPAPAEKETPATPEKEKTNSSPAKGKGRQRKNARK</sequence>
<keyword evidence="3" id="KW-0964">Secreted</keyword>
<dbReference type="GO" id="GO:0005179">
    <property type="term" value="F:hormone activity"/>
    <property type="evidence" value="ECO:0007669"/>
    <property type="project" value="InterPro"/>
</dbReference>
<gene>
    <name evidence="6" type="ORF">IEO21_07227</name>
</gene>
<comment type="subcellular location">
    <subcellularLocation>
        <location evidence="1">Secreted</location>
    </subcellularLocation>
</comment>
<dbReference type="GO" id="GO:0005576">
    <property type="term" value="C:extracellular region"/>
    <property type="evidence" value="ECO:0007669"/>
    <property type="project" value="UniProtKB-SubCell"/>
</dbReference>
<dbReference type="AlphaFoldDB" id="A0A8H7NYW6"/>
<feature type="region of interest" description="Disordered" evidence="4">
    <location>
        <begin position="284"/>
        <end position="337"/>
    </location>
</feature>
<feature type="signal peptide" evidence="5">
    <location>
        <begin position="1"/>
        <end position="19"/>
    </location>
</feature>
<evidence type="ECO:0000256" key="3">
    <source>
        <dbReference type="ARBA" id="ARBA00022525"/>
    </source>
</evidence>
<evidence type="ECO:0000313" key="7">
    <source>
        <dbReference type="Proteomes" id="UP000639403"/>
    </source>
</evidence>
<reference evidence="6" key="1">
    <citation type="submission" date="2020-11" db="EMBL/GenBank/DDBJ databases">
        <authorList>
            <person name="Koelle M."/>
            <person name="Horta M.A.C."/>
            <person name="Nowrousian M."/>
            <person name="Ohm R.A."/>
            <person name="Benz P."/>
            <person name="Pilgard A."/>
        </authorList>
    </citation>
    <scope>NUCLEOTIDE SEQUENCE</scope>
    <source>
        <strain evidence="6">FPRL280</strain>
    </source>
</reference>
<feature type="chain" id="PRO_5034082642" description="Thioredoxin domain-containing protein" evidence="5">
    <location>
        <begin position="20"/>
        <end position="337"/>
    </location>
</feature>
<evidence type="ECO:0000256" key="1">
    <source>
        <dbReference type="ARBA" id="ARBA00004613"/>
    </source>
</evidence>
<dbReference type="PROSITE" id="PS00473">
    <property type="entry name" value="GNRH"/>
    <property type="match status" value="1"/>
</dbReference>
<keyword evidence="5" id="KW-0732">Signal</keyword>
<organism evidence="6 7">
    <name type="scientific">Rhodonia placenta</name>
    <dbReference type="NCBI Taxonomy" id="104341"/>
    <lineage>
        <taxon>Eukaryota</taxon>
        <taxon>Fungi</taxon>
        <taxon>Dikarya</taxon>
        <taxon>Basidiomycota</taxon>
        <taxon>Agaricomycotina</taxon>
        <taxon>Agaricomycetes</taxon>
        <taxon>Polyporales</taxon>
        <taxon>Adustoporiaceae</taxon>
        <taxon>Rhodonia</taxon>
    </lineage>
</organism>
<feature type="compositionally biased region" description="Basic and acidic residues" evidence="4">
    <location>
        <begin position="307"/>
        <end position="320"/>
    </location>
</feature>
<proteinExistence type="inferred from homology"/>
<evidence type="ECO:0000256" key="5">
    <source>
        <dbReference type="SAM" id="SignalP"/>
    </source>
</evidence>
<evidence type="ECO:0000256" key="4">
    <source>
        <dbReference type="SAM" id="MobiDB-lite"/>
    </source>
</evidence>
<feature type="compositionally biased region" description="Basic residues" evidence="4">
    <location>
        <begin position="327"/>
        <end position="337"/>
    </location>
</feature>
<dbReference type="EMBL" id="JADOXO010000194">
    <property type="protein sequence ID" value="KAF9809827.1"/>
    <property type="molecule type" value="Genomic_DNA"/>
</dbReference>
<reference evidence="6" key="2">
    <citation type="journal article" name="Front. Microbiol.">
        <title>Degradative Capacity of Two Strains of Rhodonia placenta: From Phenotype to Genotype.</title>
        <authorList>
            <person name="Kolle M."/>
            <person name="Horta M.A.C."/>
            <person name="Nowrousian M."/>
            <person name="Ohm R.A."/>
            <person name="Benz J.P."/>
            <person name="Pilgard A."/>
        </authorList>
    </citation>
    <scope>NUCLEOTIDE SEQUENCE</scope>
    <source>
        <strain evidence="6">FPRL280</strain>
    </source>
</reference>
<dbReference type="InterPro" id="IPR002012">
    <property type="entry name" value="GnRH"/>
</dbReference>
<evidence type="ECO:0000256" key="2">
    <source>
        <dbReference type="ARBA" id="ARBA00010968"/>
    </source>
</evidence>
<name>A0A8H7NYW6_9APHY</name>
<comment type="caution">
    <text evidence="6">The sequence shown here is derived from an EMBL/GenBank/DDBJ whole genome shotgun (WGS) entry which is preliminary data.</text>
</comment>
<accession>A0A8H7NYW6</accession>
<protein>
    <recommendedName>
        <fullName evidence="8">Thioredoxin domain-containing protein</fullName>
    </recommendedName>
</protein>
<dbReference type="Proteomes" id="UP000639403">
    <property type="component" value="Unassembled WGS sequence"/>
</dbReference>
<comment type="similarity">
    <text evidence="2">Belongs to the GnRH family.</text>
</comment>